<keyword evidence="2" id="KW-0614">Plasmid</keyword>
<protein>
    <submittedName>
        <fullName evidence="2">Nuclear transport factor 2 family protein</fullName>
    </submittedName>
</protein>
<dbReference type="InterPro" id="IPR032710">
    <property type="entry name" value="NTF2-like_dom_sf"/>
</dbReference>
<evidence type="ECO:0000259" key="1">
    <source>
        <dbReference type="Pfam" id="PF12680"/>
    </source>
</evidence>
<keyword evidence="3" id="KW-1185">Reference proteome</keyword>
<dbReference type="SUPFAM" id="SSF54427">
    <property type="entry name" value="NTF2-like"/>
    <property type="match status" value="1"/>
</dbReference>
<dbReference type="Gene3D" id="3.10.450.50">
    <property type="match status" value="1"/>
</dbReference>
<proteinExistence type="predicted"/>
<evidence type="ECO:0000313" key="2">
    <source>
        <dbReference type="EMBL" id="AZI44791.1"/>
    </source>
</evidence>
<dbReference type="Proteomes" id="UP000276417">
    <property type="component" value="Plasmid unnamed1"/>
</dbReference>
<dbReference type="EMBL" id="CP034185">
    <property type="protein sequence ID" value="AZI44791.1"/>
    <property type="molecule type" value="Genomic_DNA"/>
</dbReference>
<feature type="domain" description="SnoaL-like" evidence="1">
    <location>
        <begin position="4"/>
        <end position="100"/>
    </location>
</feature>
<dbReference type="Pfam" id="PF12680">
    <property type="entry name" value="SnoaL_2"/>
    <property type="match status" value="1"/>
</dbReference>
<accession>A0A3G8YSU4</accession>
<organism evidence="2 3">
    <name type="scientific">Deinococcus psychrotolerans</name>
    <dbReference type="NCBI Taxonomy" id="2489213"/>
    <lineage>
        <taxon>Bacteria</taxon>
        <taxon>Thermotogati</taxon>
        <taxon>Deinococcota</taxon>
        <taxon>Deinococci</taxon>
        <taxon>Deinococcales</taxon>
        <taxon>Deinococcaceae</taxon>
        <taxon>Deinococcus</taxon>
    </lineage>
</organism>
<name>A0A3G8YSU4_9DEIO</name>
<sequence length="117" mass="12906">MMALHTAEDSGDLSALLALHGENVTLHNLTQQDWSGLDGAKTFWERYLSDFETIHSDFTHHADAEDMGVMEWVGKGTLKGGQAIEYRGISVIEHDGQKVTAFRTYYDSAAFLKTAAG</sequence>
<dbReference type="AlphaFoldDB" id="A0A3G8YSU4"/>
<dbReference type="OrthoDB" id="582607at2"/>
<dbReference type="KEGG" id="dph:EHF33_16955"/>
<geneLocation type="plasmid" evidence="2 3">
    <name>unnamed1</name>
</geneLocation>
<dbReference type="InterPro" id="IPR037401">
    <property type="entry name" value="SnoaL-like"/>
</dbReference>
<reference evidence="2 3" key="1">
    <citation type="submission" date="2018-11" db="EMBL/GenBank/DDBJ databases">
        <title>Deinococcus shelandsis sp. nov., isolated from South Shetland Islands soil of Antarctica.</title>
        <authorList>
            <person name="Tian J."/>
        </authorList>
    </citation>
    <scope>NUCLEOTIDE SEQUENCE [LARGE SCALE GENOMIC DNA]</scope>
    <source>
        <strain evidence="2 3">S14-83T</strain>
        <plasmid evidence="2 3">unnamed1</plasmid>
    </source>
</reference>
<evidence type="ECO:0000313" key="3">
    <source>
        <dbReference type="Proteomes" id="UP000276417"/>
    </source>
</evidence>
<gene>
    <name evidence="2" type="ORF">EHF33_16955</name>
</gene>